<feature type="transmembrane region" description="Helical" evidence="8">
    <location>
        <begin position="243"/>
        <end position="263"/>
    </location>
</feature>
<evidence type="ECO:0000256" key="4">
    <source>
        <dbReference type="ARBA" id="ARBA00022692"/>
    </source>
</evidence>
<dbReference type="Pfam" id="PF00474">
    <property type="entry name" value="SSF"/>
    <property type="match status" value="1"/>
</dbReference>
<keyword evidence="3" id="KW-0813">Transport</keyword>
<reference evidence="10" key="2">
    <citation type="submission" date="2020-11" db="EMBL/GenBank/DDBJ databases">
        <authorList>
            <person name="McCartney M.A."/>
            <person name="Auch B."/>
            <person name="Kono T."/>
            <person name="Mallez S."/>
            <person name="Becker A."/>
            <person name="Gohl D.M."/>
            <person name="Silverstein K.A.T."/>
            <person name="Koren S."/>
            <person name="Bechman K.B."/>
            <person name="Herman A."/>
            <person name="Abrahante J.E."/>
            <person name="Garbe J."/>
        </authorList>
    </citation>
    <scope>NUCLEOTIDE SEQUENCE</scope>
    <source>
        <strain evidence="10">Duluth1</strain>
        <tissue evidence="10">Whole animal</tissue>
    </source>
</reference>
<organism evidence="10 11">
    <name type="scientific">Dreissena polymorpha</name>
    <name type="common">Zebra mussel</name>
    <name type="synonym">Mytilus polymorpha</name>
    <dbReference type="NCBI Taxonomy" id="45954"/>
    <lineage>
        <taxon>Eukaryota</taxon>
        <taxon>Metazoa</taxon>
        <taxon>Spiralia</taxon>
        <taxon>Lophotrochozoa</taxon>
        <taxon>Mollusca</taxon>
        <taxon>Bivalvia</taxon>
        <taxon>Autobranchia</taxon>
        <taxon>Heteroconchia</taxon>
        <taxon>Euheterodonta</taxon>
        <taxon>Imparidentia</taxon>
        <taxon>Neoheterodontei</taxon>
        <taxon>Myida</taxon>
        <taxon>Dreissenoidea</taxon>
        <taxon>Dreissenidae</taxon>
        <taxon>Dreissena</taxon>
    </lineage>
</organism>
<dbReference type="InterPro" id="IPR001734">
    <property type="entry name" value="Na/solute_symporter"/>
</dbReference>
<comment type="similarity">
    <text evidence="2 7">Belongs to the sodium:solute symporter (SSF) (TC 2.A.21) family.</text>
</comment>
<evidence type="ECO:0000256" key="6">
    <source>
        <dbReference type="ARBA" id="ARBA00023136"/>
    </source>
</evidence>
<dbReference type="PANTHER" id="PTHR46154:SF4">
    <property type="entry name" value="UREA ACTIVE TRANSPORTER"/>
    <property type="match status" value="1"/>
</dbReference>
<feature type="transmembrane region" description="Helical" evidence="8">
    <location>
        <begin position="218"/>
        <end position="236"/>
    </location>
</feature>
<evidence type="ECO:0000256" key="8">
    <source>
        <dbReference type="SAM" id="Phobius"/>
    </source>
</evidence>
<keyword evidence="5 8" id="KW-1133">Transmembrane helix</keyword>
<feature type="transmembrane region" description="Helical" evidence="8">
    <location>
        <begin position="729"/>
        <end position="746"/>
    </location>
</feature>
<dbReference type="GO" id="GO:0015204">
    <property type="term" value="F:urea transmembrane transporter activity"/>
    <property type="evidence" value="ECO:0007669"/>
    <property type="project" value="InterPro"/>
</dbReference>
<evidence type="ECO:0000313" key="11">
    <source>
        <dbReference type="Proteomes" id="UP000828390"/>
    </source>
</evidence>
<gene>
    <name evidence="10" type="ORF">DPMN_117308</name>
</gene>
<dbReference type="OrthoDB" id="10049971at2759"/>
<feature type="transmembrane region" description="Helical" evidence="8">
    <location>
        <begin position="99"/>
        <end position="118"/>
    </location>
</feature>
<evidence type="ECO:0000256" key="9">
    <source>
        <dbReference type="SAM" id="SignalP"/>
    </source>
</evidence>
<evidence type="ECO:0000256" key="2">
    <source>
        <dbReference type="ARBA" id="ARBA00006434"/>
    </source>
</evidence>
<evidence type="ECO:0000256" key="7">
    <source>
        <dbReference type="RuleBase" id="RU362091"/>
    </source>
</evidence>
<dbReference type="Gene3D" id="1.20.1730.10">
    <property type="entry name" value="Sodium/glucose cotransporter"/>
    <property type="match status" value="1"/>
</dbReference>
<accession>A0A9D4KR14</accession>
<comment type="caution">
    <text evidence="10">The sequence shown here is derived from an EMBL/GenBank/DDBJ whole genome shotgun (WGS) entry which is preliminary data.</text>
</comment>
<keyword evidence="11" id="KW-1185">Reference proteome</keyword>
<feature type="transmembrane region" description="Helical" evidence="8">
    <location>
        <begin position="610"/>
        <end position="634"/>
    </location>
</feature>
<feature type="transmembrane region" description="Helical" evidence="8">
    <location>
        <begin position="571"/>
        <end position="590"/>
    </location>
</feature>
<feature type="transmembrane region" description="Helical" evidence="8">
    <location>
        <begin position="338"/>
        <end position="364"/>
    </location>
</feature>
<keyword evidence="4 8" id="KW-0812">Transmembrane</keyword>
<dbReference type="AlphaFoldDB" id="A0A9D4KR14"/>
<evidence type="ECO:0000256" key="3">
    <source>
        <dbReference type="ARBA" id="ARBA00022448"/>
    </source>
</evidence>
<evidence type="ECO:0000313" key="10">
    <source>
        <dbReference type="EMBL" id="KAH3843777.1"/>
    </source>
</evidence>
<dbReference type="PROSITE" id="PS50283">
    <property type="entry name" value="NA_SOLUT_SYMP_3"/>
    <property type="match status" value="1"/>
</dbReference>
<feature type="transmembrane region" description="Helical" evidence="8">
    <location>
        <begin position="179"/>
        <end position="198"/>
    </location>
</feature>
<dbReference type="InterPro" id="IPR031155">
    <property type="entry name" value="DUR"/>
</dbReference>
<sequence>MKLTLNIVLLLGCCIWHSGFVALQSTPFQSTPSQQPFCKVQLEANTESSNILPAIPKSHASLLLLLGFIGFSLLIAGAYKASQKYIFHDDGNFDTTFDAGGRVGLSLTAVTVTSQLLWPSDFLQSSTLTSKIGIGACLWSSIGIVVGMFMFPVFSLYLKSRAPGAKTYPQIAYARFGKSAHIMFCLVALFSSLIVTTNMLMAGKSTLEVLVKDTNNEFIFLVLAVLFGSYCMIGGLRTTFYISYINTALTFISLSVYVLYSVYYPPEEKKAHTSFQAFYNAAVCVEGPDGNSGNSLATFQSKSGIVLGVVLLFMTTSIVFTDQANWQSRIAAKPSQGVVGFFLAAYTWFLVETVLAITTSMTYLSLSMTNSTHMLSAIEIDNGYITPYVMQFIMGDAGAYLLLTMLMMTLMATGSGEVMGISSILIYDVYKTYVNPFRNLKTPTSCILCGKERRLTENQTDDAETTCTCTSVIGCKDCDEDIELRDKHGTEKVTYTCLTHGEYRKYEDGLMRYKSWCMLCVTILIVPYGLLISETNLNVNWAFLCLQGLTCPFLVPLLATISWSKTTAKGAIAGCVSGLTASLTGLMIMASTYENGLANFYVNTAQDFSLLTATISGIVVSTIATIGVSLCTITSNWTDEKSEMEWAKTINIDNPLSPFRLVYEEELAEIEVGSIITSTIMDMVFRKARLVAIVGGALSLIFFLVILPAVALNFDILTFEQFSSWLKTFQIYCFVCTFAVVVVPPFEEGYQMWTRYQQIKAIRRKKTLETKSNISYQEEEE</sequence>
<evidence type="ECO:0000256" key="5">
    <source>
        <dbReference type="ARBA" id="ARBA00022989"/>
    </source>
</evidence>
<reference evidence="10" key="1">
    <citation type="journal article" date="2019" name="bioRxiv">
        <title>The Genome of the Zebra Mussel, Dreissena polymorpha: A Resource for Invasive Species Research.</title>
        <authorList>
            <person name="McCartney M.A."/>
            <person name="Auch B."/>
            <person name="Kono T."/>
            <person name="Mallez S."/>
            <person name="Zhang Y."/>
            <person name="Obille A."/>
            <person name="Becker A."/>
            <person name="Abrahante J.E."/>
            <person name="Garbe J."/>
            <person name="Badalamenti J.P."/>
            <person name="Herman A."/>
            <person name="Mangelson H."/>
            <person name="Liachko I."/>
            <person name="Sullivan S."/>
            <person name="Sone E.D."/>
            <person name="Koren S."/>
            <person name="Silverstein K.A.T."/>
            <person name="Beckman K.B."/>
            <person name="Gohl D.M."/>
        </authorList>
    </citation>
    <scope>NUCLEOTIDE SEQUENCE</scope>
    <source>
        <strain evidence="10">Duluth1</strain>
        <tissue evidence="10">Whole animal</tissue>
    </source>
</reference>
<feature type="chain" id="PRO_5038451241" evidence="9">
    <location>
        <begin position="26"/>
        <end position="781"/>
    </location>
</feature>
<feature type="transmembrane region" description="Helical" evidence="8">
    <location>
        <begin position="513"/>
        <end position="533"/>
    </location>
</feature>
<proteinExistence type="inferred from homology"/>
<dbReference type="InterPro" id="IPR038377">
    <property type="entry name" value="Na/Glc_symporter_sf"/>
</dbReference>
<keyword evidence="6 8" id="KW-0472">Membrane</keyword>
<feature type="signal peptide" evidence="9">
    <location>
        <begin position="1"/>
        <end position="25"/>
    </location>
</feature>
<feature type="transmembrane region" description="Helical" evidence="8">
    <location>
        <begin position="60"/>
        <end position="79"/>
    </location>
</feature>
<keyword evidence="9" id="KW-0732">Signal</keyword>
<dbReference type="GO" id="GO:0005886">
    <property type="term" value="C:plasma membrane"/>
    <property type="evidence" value="ECO:0007669"/>
    <property type="project" value="TreeGrafter"/>
</dbReference>
<feature type="transmembrane region" description="Helical" evidence="8">
    <location>
        <begin position="138"/>
        <end position="158"/>
    </location>
</feature>
<feature type="transmembrane region" description="Helical" evidence="8">
    <location>
        <begin position="384"/>
        <end position="403"/>
    </location>
</feature>
<dbReference type="EMBL" id="JAIWYP010000004">
    <property type="protein sequence ID" value="KAH3843777.1"/>
    <property type="molecule type" value="Genomic_DNA"/>
</dbReference>
<evidence type="ECO:0000256" key="1">
    <source>
        <dbReference type="ARBA" id="ARBA00004141"/>
    </source>
</evidence>
<dbReference type="Proteomes" id="UP000828390">
    <property type="component" value="Unassembled WGS sequence"/>
</dbReference>
<name>A0A9D4KR14_DREPO</name>
<feature type="transmembrane region" description="Helical" evidence="8">
    <location>
        <begin position="305"/>
        <end position="326"/>
    </location>
</feature>
<dbReference type="PANTHER" id="PTHR46154">
    <property type="match status" value="1"/>
</dbReference>
<feature type="transmembrane region" description="Helical" evidence="8">
    <location>
        <begin position="690"/>
        <end position="709"/>
    </location>
</feature>
<protein>
    <submittedName>
        <fullName evidence="10">Uncharacterized protein</fullName>
    </submittedName>
</protein>
<comment type="subcellular location">
    <subcellularLocation>
        <location evidence="1">Membrane</location>
        <topology evidence="1">Multi-pass membrane protein</topology>
    </subcellularLocation>
</comment>
<feature type="transmembrane region" description="Helical" evidence="8">
    <location>
        <begin position="539"/>
        <end position="559"/>
    </location>
</feature>